<proteinExistence type="inferred from homology"/>
<sequence length="144" mass="15624">MFILTKIKDSIEIKPKNLGKPRLDAVTVEINKLYANKVLHDIGLCVRVFDILEIKNGFVQHSEGGLWVTDEQVKLRVVEGNFTDSNPPRSNPNGKNAGIGAGAGVPGSIMNNGSSNDSNSANHVPPFLLICSMNEDGLGPITWW</sequence>
<dbReference type="Gene3D" id="3.30.1490.120">
    <property type="entry name" value="RNA polymerase Rpb7-like, N-terminal domain"/>
    <property type="match status" value="1"/>
</dbReference>
<dbReference type="InterPro" id="IPR036898">
    <property type="entry name" value="RNA_pol_Rpb7-like_N_sf"/>
</dbReference>
<evidence type="ECO:0000256" key="4">
    <source>
        <dbReference type="ARBA" id="ARBA00023163"/>
    </source>
</evidence>
<dbReference type="Pfam" id="PF03876">
    <property type="entry name" value="SHS2_Rpb7-N"/>
    <property type="match status" value="1"/>
</dbReference>
<feature type="domain" description="RNA polymerase III subunit Rpc25" evidence="8">
    <location>
        <begin position="69"/>
        <end position="144"/>
    </location>
</feature>
<dbReference type="InterPro" id="IPR005576">
    <property type="entry name" value="Rpb7-like_N"/>
</dbReference>
<dbReference type="SUPFAM" id="SSF88798">
    <property type="entry name" value="N-terminal, heterodimerisation domain of RBP7 (RpoE)"/>
    <property type="match status" value="1"/>
</dbReference>
<dbReference type="Proteomes" id="UP000188320">
    <property type="component" value="Unassembled WGS sequence"/>
</dbReference>
<keyword evidence="10" id="KW-1185">Reference proteome</keyword>
<evidence type="ECO:0000256" key="1">
    <source>
        <dbReference type="ARBA" id="ARBA00004123"/>
    </source>
</evidence>
<evidence type="ECO:0000256" key="2">
    <source>
        <dbReference type="ARBA" id="ARBA00009307"/>
    </source>
</evidence>
<keyword evidence="5" id="KW-0539">Nucleus</keyword>
<gene>
    <name evidence="9" type="ORF">AX774_g7684</name>
</gene>
<evidence type="ECO:0000256" key="5">
    <source>
        <dbReference type="ARBA" id="ARBA00023242"/>
    </source>
</evidence>
<keyword evidence="3 9" id="KW-0240">DNA-directed RNA polymerase</keyword>
<comment type="subcellular location">
    <subcellularLocation>
        <location evidence="1">Nucleus</location>
    </subcellularLocation>
</comment>
<feature type="region of interest" description="Disordered" evidence="6">
    <location>
        <begin position="81"/>
        <end position="102"/>
    </location>
</feature>
<dbReference type="InterPro" id="IPR013238">
    <property type="entry name" value="RNA_pol_III_Rbc25"/>
</dbReference>
<dbReference type="PANTHER" id="PTHR12709:SF1">
    <property type="entry name" value="DNA-DIRECTED RNA POLYMERASE III SUBUNIT RPC8"/>
    <property type="match status" value="1"/>
</dbReference>
<organism evidence="9 10">
    <name type="scientific">Zancudomyces culisetae</name>
    <name type="common">Gut fungus</name>
    <name type="synonym">Smittium culisetae</name>
    <dbReference type="NCBI Taxonomy" id="1213189"/>
    <lineage>
        <taxon>Eukaryota</taxon>
        <taxon>Fungi</taxon>
        <taxon>Fungi incertae sedis</taxon>
        <taxon>Zoopagomycota</taxon>
        <taxon>Kickxellomycotina</taxon>
        <taxon>Harpellomycetes</taxon>
        <taxon>Harpellales</taxon>
        <taxon>Legeriomycetaceae</taxon>
        <taxon>Zancudomyces</taxon>
    </lineage>
</organism>
<evidence type="ECO:0000313" key="10">
    <source>
        <dbReference type="Proteomes" id="UP000188320"/>
    </source>
</evidence>
<comment type="similarity">
    <text evidence="2">Belongs to the eukaryotic RPB7/RPC8 RNA polymerase subunit family.</text>
</comment>
<dbReference type="PANTHER" id="PTHR12709">
    <property type="entry name" value="DNA-DIRECTED RNA POLYMERASE II, III"/>
    <property type="match status" value="1"/>
</dbReference>
<feature type="domain" description="RNA polymerase Rpb7-like N-terminal" evidence="7">
    <location>
        <begin position="8"/>
        <end position="63"/>
    </location>
</feature>
<evidence type="ECO:0000259" key="8">
    <source>
        <dbReference type="Pfam" id="PF08292"/>
    </source>
</evidence>
<dbReference type="GO" id="GO:0005666">
    <property type="term" value="C:RNA polymerase III complex"/>
    <property type="evidence" value="ECO:0007669"/>
    <property type="project" value="TreeGrafter"/>
</dbReference>
<protein>
    <submittedName>
        <fullName evidence="9">DNA-directed RNA polymerase III subunit rpc8</fullName>
    </submittedName>
</protein>
<evidence type="ECO:0000259" key="7">
    <source>
        <dbReference type="Pfam" id="PF03876"/>
    </source>
</evidence>
<dbReference type="AlphaFoldDB" id="A0A1R1PDA6"/>
<comment type="caution">
    <text evidence="9">The sequence shown here is derived from an EMBL/GenBank/DDBJ whole genome shotgun (WGS) entry which is preliminary data.</text>
</comment>
<evidence type="ECO:0000256" key="6">
    <source>
        <dbReference type="SAM" id="MobiDB-lite"/>
    </source>
</evidence>
<evidence type="ECO:0000256" key="3">
    <source>
        <dbReference type="ARBA" id="ARBA00022478"/>
    </source>
</evidence>
<keyword evidence="4" id="KW-0804">Transcription</keyword>
<dbReference type="Pfam" id="PF08292">
    <property type="entry name" value="RNA_pol_Rbc25"/>
    <property type="match status" value="1"/>
</dbReference>
<dbReference type="GO" id="GO:0006384">
    <property type="term" value="P:transcription initiation at RNA polymerase III promoter"/>
    <property type="evidence" value="ECO:0007669"/>
    <property type="project" value="TreeGrafter"/>
</dbReference>
<evidence type="ECO:0000313" key="9">
    <source>
        <dbReference type="EMBL" id="OMH78913.1"/>
    </source>
</evidence>
<dbReference type="OrthoDB" id="10256606at2759"/>
<dbReference type="InterPro" id="IPR045113">
    <property type="entry name" value="Rpb7-like"/>
</dbReference>
<accession>A0A1R1PDA6</accession>
<dbReference type="EMBL" id="LSSK01001730">
    <property type="protein sequence ID" value="OMH78913.1"/>
    <property type="molecule type" value="Genomic_DNA"/>
</dbReference>
<reference evidence="10" key="1">
    <citation type="submission" date="2017-01" db="EMBL/GenBank/DDBJ databases">
        <authorList>
            <person name="Wang Y."/>
            <person name="White M."/>
            <person name="Kvist S."/>
            <person name="Moncalvo J.-M."/>
        </authorList>
    </citation>
    <scope>NUCLEOTIDE SEQUENCE [LARGE SCALE GENOMIC DNA]</scope>
    <source>
        <strain evidence="10">COL-18-3</strain>
    </source>
</reference>
<name>A0A1R1PDA6_ZANCU</name>